<dbReference type="EMBL" id="JASCZI010124157">
    <property type="protein sequence ID" value="MED6165818.1"/>
    <property type="molecule type" value="Genomic_DNA"/>
</dbReference>
<comment type="caution">
    <text evidence="1">The sequence shown here is derived from an EMBL/GenBank/DDBJ whole genome shotgun (WGS) entry which is preliminary data.</text>
</comment>
<proteinExistence type="predicted"/>
<name>A0ABU6V0N2_9FABA</name>
<organism evidence="1 2">
    <name type="scientific">Stylosanthes scabra</name>
    <dbReference type="NCBI Taxonomy" id="79078"/>
    <lineage>
        <taxon>Eukaryota</taxon>
        <taxon>Viridiplantae</taxon>
        <taxon>Streptophyta</taxon>
        <taxon>Embryophyta</taxon>
        <taxon>Tracheophyta</taxon>
        <taxon>Spermatophyta</taxon>
        <taxon>Magnoliopsida</taxon>
        <taxon>eudicotyledons</taxon>
        <taxon>Gunneridae</taxon>
        <taxon>Pentapetalae</taxon>
        <taxon>rosids</taxon>
        <taxon>fabids</taxon>
        <taxon>Fabales</taxon>
        <taxon>Fabaceae</taxon>
        <taxon>Papilionoideae</taxon>
        <taxon>50 kb inversion clade</taxon>
        <taxon>dalbergioids sensu lato</taxon>
        <taxon>Dalbergieae</taxon>
        <taxon>Pterocarpus clade</taxon>
        <taxon>Stylosanthes</taxon>
    </lineage>
</organism>
<keyword evidence="2" id="KW-1185">Reference proteome</keyword>
<reference evidence="1 2" key="1">
    <citation type="journal article" date="2023" name="Plants (Basel)">
        <title>Bridging the Gap: Combining Genomics and Transcriptomics Approaches to Understand Stylosanthes scabra, an Orphan Legume from the Brazilian Caatinga.</title>
        <authorList>
            <person name="Ferreira-Neto J.R.C."/>
            <person name="da Silva M.D."/>
            <person name="Binneck E."/>
            <person name="de Melo N.F."/>
            <person name="da Silva R.H."/>
            <person name="de Melo A.L.T.M."/>
            <person name="Pandolfi V."/>
            <person name="Bustamante F.O."/>
            <person name="Brasileiro-Vidal A.C."/>
            <person name="Benko-Iseppon A.M."/>
        </authorList>
    </citation>
    <scope>NUCLEOTIDE SEQUENCE [LARGE SCALE GENOMIC DNA]</scope>
    <source>
        <tissue evidence="1">Leaves</tissue>
    </source>
</reference>
<accession>A0ABU6V0N2</accession>
<gene>
    <name evidence="1" type="ORF">PIB30_103291</name>
</gene>
<evidence type="ECO:0000313" key="1">
    <source>
        <dbReference type="EMBL" id="MED6165818.1"/>
    </source>
</evidence>
<sequence length="113" mass="12485">MIRYTCRDQGFANPSISKVVVVADGNSGAAAALLLLHCLLPLEAFVHLHHHPLAVVVADFLIVLGKLKFPLPRNLCAITTMLSTMISSARTSLMRQILSRKEFATIRQVHRIK</sequence>
<protein>
    <submittedName>
        <fullName evidence="1">Uncharacterized protein</fullName>
    </submittedName>
</protein>
<dbReference type="Proteomes" id="UP001341840">
    <property type="component" value="Unassembled WGS sequence"/>
</dbReference>
<evidence type="ECO:0000313" key="2">
    <source>
        <dbReference type="Proteomes" id="UP001341840"/>
    </source>
</evidence>